<feature type="signal peptide" evidence="1">
    <location>
        <begin position="1"/>
        <end position="22"/>
    </location>
</feature>
<evidence type="ECO:0000256" key="1">
    <source>
        <dbReference type="SAM" id="SignalP"/>
    </source>
</evidence>
<dbReference type="InterPro" id="IPR014990">
    <property type="entry name" value="DUF1838"/>
</dbReference>
<comment type="caution">
    <text evidence="2">The sequence shown here is derived from an EMBL/GenBank/DDBJ whole genome shotgun (WGS) entry which is preliminary data.</text>
</comment>
<dbReference type="AlphaFoldDB" id="A0A9P5Y103"/>
<evidence type="ECO:0000313" key="3">
    <source>
        <dbReference type="Proteomes" id="UP000807353"/>
    </source>
</evidence>
<reference evidence="2" key="1">
    <citation type="submission" date="2020-11" db="EMBL/GenBank/DDBJ databases">
        <authorList>
            <consortium name="DOE Joint Genome Institute"/>
            <person name="Ahrendt S."/>
            <person name="Riley R."/>
            <person name="Andreopoulos W."/>
            <person name="Labutti K."/>
            <person name="Pangilinan J."/>
            <person name="Ruiz-Duenas F.J."/>
            <person name="Barrasa J.M."/>
            <person name="Sanchez-Garcia M."/>
            <person name="Camarero S."/>
            <person name="Miyauchi S."/>
            <person name="Serrano A."/>
            <person name="Linde D."/>
            <person name="Babiker R."/>
            <person name="Drula E."/>
            <person name="Ayuso-Fernandez I."/>
            <person name="Pacheco R."/>
            <person name="Padilla G."/>
            <person name="Ferreira P."/>
            <person name="Barriuso J."/>
            <person name="Kellner H."/>
            <person name="Castanera R."/>
            <person name="Alfaro M."/>
            <person name="Ramirez L."/>
            <person name="Pisabarro A.G."/>
            <person name="Kuo A."/>
            <person name="Tritt A."/>
            <person name="Lipzen A."/>
            <person name="He G."/>
            <person name="Yan M."/>
            <person name="Ng V."/>
            <person name="Cullen D."/>
            <person name="Martin F."/>
            <person name="Rosso M.-N."/>
            <person name="Henrissat B."/>
            <person name="Hibbett D."/>
            <person name="Martinez A.T."/>
            <person name="Grigoriev I.V."/>
        </authorList>
    </citation>
    <scope>NUCLEOTIDE SEQUENCE</scope>
    <source>
        <strain evidence="2">CBS 247.69</strain>
    </source>
</reference>
<evidence type="ECO:0000313" key="2">
    <source>
        <dbReference type="EMBL" id="KAF9460257.1"/>
    </source>
</evidence>
<gene>
    <name evidence="2" type="ORF">BDZ94DRAFT_1266392</name>
</gene>
<protein>
    <submittedName>
        <fullName evidence="2">Uncharacterized protein</fullName>
    </submittedName>
</protein>
<proteinExistence type="predicted"/>
<dbReference type="Pfam" id="PF08894">
    <property type="entry name" value="DUF1838"/>
    <property type="match status" value="1"/>
</dbReference>
<dbReference type="Proteomes" id="UP000807353">
    <property type="component" value="Unassembled WGS sequence"/>
</dbReference>
<dbReference type="OrthoDB" id="899at2759"/>
<sequence>MMMGRIPIILFTLLLSAMSAAATTILPATRKLSGEDLMRIRASTDERQSTVVEWQGQVLSYKPGEAPAVVFNVRGMNIARAKKLPDGSYDLLSRELQLYLDPITDKVLDVWQNPYSGKKVPVVHVANNPVYQTFPTGVDYYGRLQPGGTYTFQLSIPLSYPNPLNPTSDPKSPLYPYQGPFQAKFSGIESFTFTFSALELAGKSKSLPSTQVYWTRTSPLLPFMATPSTNTTLLFVATGSKVEGGWKNLDGTLKNVIEKTLPVYKDAPTERTSPGGGVSSWSYFARSEVLQAYLKGAVFPLPDR</sequence>
<keyword evidence="3" id="KW-1185">Reference proteome</keyword>
<feature type="chain" id="PRO_5040497649" evidence="1">
    <location>
        <begin position="23"/>
        <end position="304"/>
    </location>
</feature>
<keyword evidence="1" id="KW-0732">Signal</keyword>
<dbReference type="EMBL" id="MU150301">
    <property type="protein sequence ID" value="KAF9460257.1"/>
    <property type="molecule type" value="Genomic_DNA"/>
</dbReference>
<organism evidence="2 3">
    <name type="scientific">Collybia nuda</name>
    <dbReference type="NCBI Taxonomy" id="64659"/>
    <lineage>
        <taxon>Eukaryota</taxon>
        <taxon>Fungi</taxon>
        <taxon>Dikarya</taxon>
        <taxon>Basidiomycota</taxon>
        <taxon>Agaricomycotina</taxon>
        <taxon>Agaricomycetes</taxon>
        <taxon>Agaricomycetidae</taxon>
        <taxon>Agaricales</taxon>
        <taxon>Tricholomatineae</taxon>
        <taxon>Clitocybaceae</taxon>
        <taxon>Collybia</taxon>
    </lineage>
</organism>
<accession>A0A9P5Y103</accession>
<name>A0A9P5Y103_9AGAR</name>